<dbReference type="KEGG" id="ppac:PAP_02050"/>
<dbReference type="Pfam" id="PF04087">
    <property type="entry name" value="DUF389"/>
    <property type="match status" value="1"/>
</dbReference>
<sequence length="334" mass="36678">MFRVEVYCGKEEYEKVLNALNKWDLLFYSSKVLFGEEDVYKLEIYAPDYVINELVNDLVGSIDLRKGKNSIVWEKISAGKSIKYQTSKKSLEKYSSTWSKETIEKLTEDAASKAKVGPIELTLGAVASIIALIGLVNDNIVLIISAMLLSPILSPLYGFSINVIMGKKKWVFSSLYSILKLLITIFLTSTLMSLVLKAFSLIPVEPTGEILARANTGIIFILMAVLLGYAGVVAIVSKIPEILAGIAIAAALVPPTTVIGVSLVMGWREVLLGSLTLTLENVVGLLTGSILALYILNVSPRSYYEKRAARMYTKRTIAVLLILVFMLILIEVVS</sequence>
<reference evidence="2 3" key="2">
    <citation type="journal article" date="2015" name="Genome Announc.">
        <title>Complete Genome Sequence of Hyperthermophilic Piezophilic Archaeon Palaeococcus pacificus DY20341T, Isolated from Deep-Sea Hydrothermal Sediments.</title>
        <authorList>
            <person name="Zeng X."/>
            <person name="Jebbar M."/>
            <person name="Shao Z."/>
        </authorList>
    </citation>
    <scope>NUCLEOTIDE SEQUENCE [LARGE SCALE GENOMIC DNA]</scope>
    <source>
        <strain evidence="2 3">DY20341</strain>
    </source>
</reference>
<organism evidence="2 3">
    <name type="scientific">Palaeococcus pacificus DY20341</name>
    <dbReference type="NCBI Taxonomy" id="1343739"/>
    <lineage>
        <taxon>Archaea</taxon>
        <taxon>Methanobacteriati</taxon>
        <taxon>Methanobacteriota</taxon>
        <taxon>Thermococci</taxon>
        <taxon>Thermococcales</taxon>
        <taxon>Thermococcaceae</taxon>
        <taxon>Palaeococcus</taxon>
    </lineage>
</organism>
<dbReference type="InterPro" id="IPR005240">
    <property type="entry name" value="DUF389"/>
</dbReference>
<keyword evidence="1" id="KW-0472">Membrane</keyword>
<dbReference type="NCBIfam" id="TIGR00341">
    <property type="entry name" value="TIGR00341 family protein"/>
    <property type="match status" value="1"/>
</dbReference>
<proteinExistence type="predicted"/>
<gene>
    <name evidence="2" type="ORF">PAP_02050</name>
</gene>
<keyword evidence="1" id="KW-0812">Transmembrane</keyword>
<dbReference type="eggNOG" id="arCOG02264">
    <property type="taxonomic scope" value="Archaea"/>
</dbReference>
<dbReference type="RefSeq" id="WP_048164428.1">
    <property type="nucleotide sequence ID" value="NZ_CP006019.1"/>
</dbReference>
<accession>A0A075LSB5</accession>
<evidence type="ECO:0008006" key="4">
    <source>
        <dbReference type="Google" id="ProtNLM"/>
    </source>
</evidence>
<dbReference type="OrthoDB" id="3266at2157"/>
<feature type="transmembrane region" description="Helical" evidence="1">
    <location>
        <begin position="243"/>
        <end position="265"/>
    </location>
</feature>
<feature type="transmembrane region" description="Helical" evidence="1">
    <location>
        <begin position="177"/>
        <end position="196"/>
    </location>
</feature>
<dbReference type="EMBL" id="CP006019">
    <property type="protein sequence ID" value="AIF68842.1"/>
    <property type="molecule type" value="Genomic_DNA"/>
</dbReference>
<dbReference type="Proteomes" id="UP000027981">
    <property type="component" value="Chromosome"/>
</dbReference>
<protein>
    <recommendedName>
        <fullName evidence="4">TIGR00341 family protein</fullName>
    </recommendedName>
</protein>
<dbReference type="AlphaFoldDB" id="A0A075LSB5"/>
<dbReference type="PANTHER" id="PTHR20992">
    <property type="entry name" value="AT15442P-RELATED"/>
    <property type="match status" value="1"/>
</dbReference>
<evidence type="ECO:0000313" key="2">
    <source>
        <dbReference type="EMBL" id="AIF68842.1"/>
    </source>
</evidence>
<dbReference type="HOGENOM" id="CLU_050976_0_0_2"/>
<keyword evidence="1" id="KW-1133">Transmembrane helix</keyword>
<feature type="transmembrane region" description="Helical" evidence="1">
    <location>
        <begin position="142"/>
        <end position="165"/>
    </location>
</feature>
<evidence type="ECO:0000313" key="3">
    <source>
        <dbReference type="Proteomes" id="UP000027981"/>
    </source>
</evidence>
<feature type="transmembrane region" description="Helical" evidence="1">
    <location>
        <begin position="216"/>
        <end position="236"/>
    </location>
</feature>
<feature type="transmembrane region" description="Helical" evidence="1">
    <location>
        <begin position="317"/>
        <end position="333"/>
    </location>
</feature>
<feature type="transmembrane region" description="Helical" evidence="1">
    <location>
        <begin position="119"/>
        <end position="136"/>
    </location>
</feature>
<dbReference type="STRING" id="1343739.PAP_02050"/>
<feature type="transmembrane region" description="Helical" evidence="1">
    <location>
        <begin position="271"/>
        <end position="296"/>
    </location>
</feature>
<keyword evidence="3" id="KW-1185">Reference proteome</keyword>
<evidence type="ECO:0000256" key="1">
    <source>
        <dbReference type="SAM" id="Phobius"/>
    </source>
</evidence>
<dbReference type="PANTHER" id="PTHR20992:SF9">
    <property type="entry name" value="AT15442P-RELATED"/>
    <property type="match status" value="1"/>
</dbReference>
<dbReference type="GeneID" id="24841542"/>
<name>A0A075LSB5_9EURY</name>
<reference evidence="3" key="1">
    <citation type="submission" date="2013-06" db="EMBL/GenBank/DDBJ databases">
        <title>Complete Genome Sequence of Hyperthermophilic Palaeococcus pacificus DY20341T, Isolated from a Deep-Sea Hydrothermal Sediments.</title>
        <authorList>
            <person name="Zeng X."/>
            <person name="Shao Z."/>
        </authorList>
    </citation>
    <scope>NUCLEOTIDE SEQUENCE [LARGE SCALE GENOMIC DNA]</scope>
    <source>
        <strain evidence="3">DY20341</strain>
    </source>
</reference>